<evidence type="ECO:0000256" key="1">
    <source>
        <dbReference type="SAM" id="MobiDB-lite"/>
    </source>
</evidence>
<sequence>MRRRYAMKWESDRVGGCHLAAENGRRKMEVRIVVDRIEREGNRRGGDDEQWVTLQETWNDLQLHTFGKKIIVDRGRDRKQEVGSGAIVEWQQQHDSRSKRGESFDGRDPGELRRRELSSRRRRDTKEFWNSEKGRAQTEEARETNLDLSLGLKAHDEDHEDDPKFSMASTSGDGTGMKPSESETRKRKSSTANLEMRV</sequence>
<feature type="region of interest" description="Disordered" evidence="1">
    <location>
        <begin position="83"/>
        <end position="198"/>
    </location>
</feature>
<proteinExistence type="predicted"/>
<evidence type="ECO:0000313" key="3">
    <source>
        <dbReference type="Proteomes" id="UP001412067"/>
    </source>
</evidence>
<name>A0ABR2LPN4_9ASPA</name>
<dbReference type="Proteomes" id="UP001412067">
    <property type="component" value="Unassembled WGS sequence"/>
</dbReference>
<dbReference type="EMBL" id="JBBWWR010000017">
    <property type="protein sequence ID" value="KAK8946180.1"/>
    <property type="molecule type" value="Genomic_DNA"/>
</dbReference>
<protein>
    <submittedName>
        <fullName evidence="2">Uncharacterized protein</fullName>
    </submittedName>
</protein>
<keyword evidence="3" id="KW-1185">Reference proteome</keyword>
<feature type="compositionally biased region" description="Basic and acidic residues" evidence="1">
    <location>
        <begin position="92"/>
        <end position="145"/>
    </location>
</feature>
<feature type="compositionally biased region" description="Basic and acidic residues" evidence="1">
    <location>
        <begin position="153"/>
        <end position="164"/>
    </location>
</feature>
<comment type="caution">
    <text evidence="2">The sequence shown here is derived from an EMBL/GenBank/DDBJ whole genome shotgun (WGS) entry which is preliminary data.</text>
</comment>
<organism evidence="2 3">
    <name type="scientific">Platanthera guangdongensis</name>
    <dbReference type="NCBI Taxonomy" id="2320717"/>
    <lineage>
        <taxon>Eukaryota</taxon>
        <taxon>Viridiplantae</taxon>
        <taxon>Streptophyta</taxon>
        <taxon>Embryophyta</taxon>
        <taxon>Tracheophyta</taxon>
        <taxon>Spermatophyta</taxon>
        <taxon>Magnoliopsida</taxon>
        <taxon>Liliopsida</taxon>
        <taxon>Asparagales</taxon>
        <taxon>Orchidaceae</taxon>
        <taxon>Orchidoideae</taxon>
        <taxon>Orchideae</taxon>
        <taxon>Orchidinae</taxon>
        <taxon>Platanthera</taxon>
    </lineage>
</organism>
<reference evidence="2 3" key="1">
    <citation type="journal article" date="2022" name="Nat. Plants">
        <title>Genomes of leafy and leafless Platanthera orchids illuminate the evolution of mycoheterotrophy.</title>
        <authorList>
            <person name="Li M.H."/>
            <person name="Liu K.W."/>
            <person name="Li Z."/>
            <person name="Lu H.C."/>
            <person name="Ye Q.L."/>
            <person name="Zhang D."/>
            <person name="Wang J.Y."/>
            <person name="Li Y.F."/>
            <person name="Zhong Z.M."/>
            <person name="Liu X."/>
            <person name="Yu X."/>
            <person name="Liu D.K."/>
            <person name="Tu X.D."/>
            <person name="Liu B."/>
            <person name="Hao Y."/>
            <person name="Liao X.Y."/>
            <person name="Jiang Y.T."/>
            <person name="Sun W.H."/>
            <person name="Chen J."/>
            <person name="Chen Y.Q."/>
            <person name="Ai Y."/>
            <person name="Zhai J.W."/>
            <person name="Wu S.S."/>
            <person name="Zhou Z."/>
            <person name="Hsiao Y.Y."/>
            <person name="Wu W.L."/>
            <person name="Chen Y.Y."/>
            <person name="Lin Y.F."/>
            <person name="Hsu J.L."/>
            <person name="Li C.Y."/>
            <person name="Wang Z.W."/>
            <person name="Zhao X."/>
            <person name="Zhong W.Y."/>
            <person name="Ma X.K."/>
            <person name="Ma L."/>
            <person name="Huang J."/>
            <person name="Chen G.Z."/>
            <person name="Huang M.Z."/>
            <person name="Huang L."/>
            <person name="Peng D.H."/>
            <person name="Luo Y.B."/>
            <person name="Zou S.Q."/>
            <person name="Chen S.P."/>
            <person name="Lan S."/>
            <person name="Tsai W.C."/>
            <person name="Van de Peer Y."/>
            <person name="Liu Z.J."/>
        </authorList>
    </citation>
    <scope>NUCLEOTIDE SEQUENCE [LARGE SCALE GENOMIC DNA]</scope>
    <source>
        <strain evidence="2">Lor288</strain>
    </source>
</reference>
<accession>A0ABR2LPN4</accession>
<evidence type="ECO:0000313" key="2">
    <source>
        <dbReference type="EMBL" id="KAK8946180.1"/>
    </source>
</evidence>
<gene>
    <name evidence="2" type="ORF">KSP40_PGU008404</name>
</gene>